<dbReference type="GO" id="GO:0005874">
    <property type="term" value="C:microtubule"/>
    <property type="evidence" value="ECO:0007669"/>
    <property type="project" value="TreeGrafter"/>
</dbReference>
<dbReference type="InterPro" id="IPR027417">
    <property type="entry name" value="P-loop_NTPase"/>
</dbReference>
<dbReference type="AlphaFoldDB" id="A0A8C4XWS9"/>
<feature type="domain" description="GED" evidence="8">
    <location>
        <begin position="569"/>
        <end position="657"/>
    </location>
</feature>
<dbReference type="PROSITE" id="PS51388">
    <property type="entry name" value="GED"/>
    <property type="match status" value="1"/>
</dbReference>
<organism evidence="10 11">
    <name type="scientific">Gopherus evgoodei</name>
    <name type="common">Goodes thornscrub tortoise</name>
    <dbReference type="NCBI Taxonomy" id="1825980"/>
    <lineage>
        <taxon>Eukaryota</taxon>
        <taxon>Metazoa</taxon>
        <taxon>Chordata</taxon>
        <taxon>Craniata</taxon>
        <taxon>Vertebrata</taxon>
        <taxon>Euteleostomi</taxon>
        <taxon>Archelosauria</taxon>
        <taxon>Testudinata</taxon>
        <taxon>Testudines</taxon>
        <taxon>Cryptodira</taxon>
        <taxon>Durocryptodira</taxon>
        <taxon>Testudinoidea</taxon>
        <taxon>Testudinidae</taxon>
        <taxon>Gopherus</taxon>
    </lineage>
</organism>
<accession>A0A8C4XWS9</accession>
<keyword evidence="7" id="KW-0732">Signal</keyword>
<dbReference type="InterPro" id="IPR045063">
    <property type="entry name" value="Dynamin_N"/>
</dbReference>
<dbReference type="GO" id="GO:0005634">
    <property type="term" value="C:nucleus"/>
    <property type="evidence" value="ECO:0007669"/>
    <property type="project" value="TreeGrafter"/>
</dbReference>
<sequence length="657" mass="75261">MWWSLSLSFLYSSHLFEDPPPPSSLGCRHTVLLPFISNFCFYQKAEHTLCSQYEEKVRPCIDLIDSLRALGVEKDLALPAIAVIGDQSSGKSSVLEALSGVALPRGSGIVTRCPLELKLKRVHYTQEWKGKITYLEIKQELNGPSEVEKEIRKAQDAMAGEGVGISQELISLEISSPNVPDLTLIDLPGIARVAVGNQPKDIGNQIINLIKKYICKQQTINLVVVPSNVDIATTEALRMAKEVDPKGERTLGILTKPDLVDRGTESNVVDVVRNLSIPLRKGYMIVKCRGQQDIHDNLTLASAIQKEREFFEEHEYFSILLEERKATIPLLAEKLTQELIEHINKSLPTLENQIKDKLHVANNKLQKYGQGVPESVEEQMLFLVDNIMNSVQGEEIVTDKTKQRLFTKVRKFFNEWEAHVNNSTLKVKEIMKEEVWGFENHYRGRELPGFVNYKTFEAIVKQQIVLLKSPAIMILKTVTELVRETFTEIAMRHFENFFYLFREAKTRIEDIKQKQEEEAETVIANQFKMERIVYCQDSLYSEDLREIRKTPGFAFNHTQSIASQKQYSIDEMAYHLNAYFKGAGNRLSTQIPLIIQSYVLQDYTEKLQNAMLQLLQDKNRFSILLLEKKDAATERKNLKERIKRLTQARQRLAKFPG</sequence>
<dbReference type="Pfam" id="PF00350">
    <property type="entry name" value="Dynamin_N"/>
    <property type="match status" value="1"/>
</dbReference>
<dbReference type="GeneTree" id="ENSGT00940000155686"/>
<evidence type="ECO:0000313" key="11">
    <source>
        <dbReference type="Proteomes" id="UP000694390"/>
    </source>
</evidence>
<dbReference type="PRINTS" id="PR00195">
    <property type="entry name" value="DYNAMIN"/>
</dbReference>
<keyword evidence="2" id="KW-0963">Cytoplasm</keyword>
<dbReference type="InterPro" id="IPR020850">
    <property type="entry name" value="GED_dom"/>
</dbReference>
<protein>
    <submittedName>
        <fullName evidence="10">Uncharacterized protein</fullName>
    </submittedName>
</protein>
<dbReference type="Proteomes" id="UP000694390">
    <property type="component" value="Unassembled WGS sequence"/>
</dbReference>
<comment type="subcellular location">
    <subcellularLocation>
        <location evidence="1">Cytoplasm</location>
    </subcellularLocation>
</comment>
<dbReference type="InterPro" id="IPR030381">
    <property type="entry name" value="G_DYNAMIN_dom"/>
</dbReference>
<dbReference type="SMART" id="SM00053">
    <property type="entry name" value="DYNc"/>
    <property type="match status" value="1"/>
</dbReference>
<reference evidence="10" key="1">
    <citation type="submission" date="2025-08" db="UniProtKB">
        <authorList>
            <consortium name="Ensembl"/>
        </authorList>
    </citation>
    <scope>IDENTIFICATION</scope>
</reference>
<proteinExistence type="inferred from homology"/>
<dbReference type="GO" id="GO:0005886">
    <property type="term" value="C:plasma membrane"/>
    <property type="evidence" value="ECO:0007669"/>
    <property type="project" value="TreeGrafter"/>
</dbReference>
<dbReference type="Ensembl" id="ENSGEVT00005002461.1">
    <property type="protein sequence ID" value="ENSGEVP00005002342.1"/>
    <property type="gene ID" value="ENSGEVG00005001700.1"/>
</dbReference>
<dbReference type="GO" id="GO:0003924">
    <property type="term" value="F:GTPase activity"/>
    <property type="evidence" value="ECO:0007669"/>
    <property type="project" value="InterPro"/>
</dbReference>
<evidence type="ECO:0000256" key="7">
    <source>
        <dbReference type="SAM" id="SignalP"/>
    </source>
</evidence>
<keyword evidence="3 5" id="KW-0547">Nucleotide-binding</keyword>
<feature type="signal peptide" evidence="7">
    <location>
        <begin position="1"/>
        <end position="15"/>
    </location>
</feature>
<keyword evidence="4 5" id="KW-0342">GTP-binding</keyword>
<evidence type="ECO:0000259" key="8">
    <source>
        <dbReference type="PROSITE" id="PS51388"/>
    </source>
</evidence>
<dbReference type="SMART" id="SM00302">
    <property type="entry name" value="GED"/>
    <property type="match status" value="1"/>
</dbReference>
<dbReference type="InterPro" id="IPR000375">
    <property type="entry name" value="Dynamin_stalk"/>
</dbReference>
<dbReference type="PROSITE" id="PS00410">
    <property type="entry name" value="G_DYNAMIN_1"/>
    <property type="match status" value="1"/>
</dbReference>
<dbReference type="InterPro" id="IPR022812">
    <property type="entry name" value="Dynamin"/>
</dbReference>
<dbReference type="GO" id="GO:0008017">
    <property type="term" value="F:microtubule binding"/>
    <property type="evidence" value="ECO:0007669"/>
    <property type="project" value="TreeGrafter"/>
</dbReference>
<dbReference type="GO" id="GO:0031623">
    <property type="term" value="P:receptor internalization"/>
    <property type="evidence" value="ECO:0007669"/>
    <property type="project" value="TreeGrafter"/>
</dbReference>
<dbReference type="FunFam" id="3.40.50.300:FF:000621">
    <property type="entry name" value="Interferon-induced GTP-binding protein Mx1"/>
    <property type="match status" value="1"/>
</dbReference>
<feature type="chain" id="PRO_5034020381" evidence="7">
    <location>
        <begin position="16"/>
        <end position="657"/>
    </location>
</feature>
<comment type="similarity">
    <text evidence="5">Belongs to the TRAFAC class dynamin-like GTPase superfamily. Dynamin/Fzo/YdjA family.</text>
</comment>
<dbReference type="GO" id="GO:0005525">
    <property type="term" value="F:GTP binding"/>
    <property type="evidence" value="ECO:0007669"/>
    <property type="project" value="UniProtKB-KW"/>
</dbReference>
<dbReference type="FunFam" id="1.20.120.1240:FF:000007">
    <property type="entry name" value="Interferon-induced GTP-binding protein Mx1"/>
    <property type="match status" value="1"/>
</dbReference>
<gene>
    <name evidence="10" type="primary">LOC115658460</name>
</gene>
<dbReference type="GO" id="GO:0098793">
    <property type="term" value="C:presynapse"/>
    <property type="evidence" value="ECO:0007669"/>
    <property type="project" value="GOC"/>
</dbReference>
<evidence type="ECO:0000256" key="4">
    <source>
        <dbReference type="ARBA" id="ARBA00023134"/>
    </source>
</evidence>
<evidence type="ECO:0000259" key="9">
    <source>
        <dbReference type="PROSITE" id="PS51718"/>
    </source>
</evidence>
<name>A0A8C4XWS9_9SAUR</name>
<evidence type="ECO:0000256" key="3">
    <source>
        <dbReference type="ARBA" id="ARBA00022741"/>
    </source>
</evidence>
<keyword evidence="11" id="KW-1185">Reference proteome</keyword>
<dbReference type="CDD" id="cd08771">
    <property type="entry name" value="DLP_1"/>
    <property type="match status" value="1"/>
</dbReference>
<dbReference type="PROSITE" id="PS51718">
    <property type="entry name" value="G_DYNAMIN_2"/>
    <property type="match status" value="1"/>
</dbReference>
<evidence type="ECO:0000256" key="5">
    <source>
        <dbReference type="RuleBase" id="RU003932"/>
    </source>
</evidence>
<dbReference type="GO" id="GO:0005737">
    <property type="term" value="C:cytoplasm"/>
    <property type="evidence" value="ECO:0007669"/>
    <property type="project" value="UniProtKB-SubCell"/>
</dbReference>
<dbReference type="Pfam" id="PF02212">
    <property type="entry name" value="GED"/>
    <property type="match status" value="1"/>
</dbReference>
<keyword evidence="6" id="KW-0175">Coiled coil</keyword>
<dbReference type="SUPFAM" id="SSF52540">
    <property type="entry name" value="P-loop containing nucleoside triphosphate hydrolases"/>
    <property type="match status" value="1"/>
</dbReference>
<dbReference type="InterPro" id="IPR001401">
    <property type="entry name" value="Dynamin_GTPase"/>
</dbReference>
<evidence type="ECO:0000256" key="2">
    <source>
        <dbReference type="ARBA" id="ARBA00022490"/>
    </source>
</evidence>
<dbReference type="GO" id="GO:0051607">
    <property type="term" value="P:defense response to virus"/>
    <property type="evidence" value="ECO:0007669"/>
    <property type="project" value="TreeGrafter"/>
</dbReference>
<dbReference type="Gene3D" id="1.20.120.1240">
    <property type="entry name" value="Dynamin, middle domain"/>
    <property type="match status" value="1"/>
</dbReference>
<dbReference type="InterPro" id="IPR019762">
    <property type="entry name" value="Dynamin_GTPase_CS"/>
</dbReference>
<reference evidence="10" key="2">
    <citation type="submission" date="2025-09" db="UniProtKB">
        <authorList>
            <consortium name="Ensembl"/>
        </authorList>
    </citation>
    <scope>IDENTIFICATION</scope>
</reference>
<feature type="coiled-coil region" evidence="6">
    <location>
        <begin position="600"/>
        <end position="655"/>
    </location>
</feature>
<feature type="domain" description="Dynamin-type G" evidence="9">
    <location>
        <begin position="75"/>
        <end position="348"/>
    </location>
</feature>
<dbReference type="PANTHER" id="PTHR11566">
    <property type="entry name" value="DYNAMIN"/>
    <property type="match status" value="1"/>
</dbReference>
<evidence type="ECO:0000313" key="10">
    <source>
        <dbReference type="Ensembl" id="ENSGEVP00005002342.1"/>
    </source>
</evidence>
<evidence type="ECO:0000256" key="1">
    <source>
        <dbReference type="ARBA" id="ARBA00004496"/>
    </source>
</evidence>
<evidence type="ECO:0000256" key="6">
    <source>
        <dbReference type="SAM" id="Coils"/>
    </source>
</evidence>
<dbReference type="Gene3D" id="3.40.50.300">
    <property type="entry name" value="P-loop containing nucleotide triphosphate hydrolases"/>
    <property type="match status" value="1"/>
</dbReference>
<dbReference type="InterPro" id="IPR003130">
    <property type="entry name" value="GED"/>
</dbReference>
<dbReference type="PANTHER" id="PTHR11566:SF231">
    <property type="entry name" value="INTERFERON-INDUCED GTP-BINDING PROTEIN MX"/>
    <property type="match status" value="1"/>
</dbReference>
<dbReference type="Pfam" id="PF01031">
    <property type="entry name" value="Dynamin_M"/>
    <property type="match status" value="1"/>
</dbReference>
<dbReference type="GO" id="GO:0016185">
    <property type="term" value="P:synaptic vesicle budding from presynaptic endocytic zone membrane"/>
    <property type="evidence" value="ECO:0007669"/>
    <property type="project" value="TreeGrafter"/>
</dbReference>